<dbReference type="InterPro" id="IPR035906">
    <property type="entry name" value="MetI-like_sf"/>
</dbReference>
<proteinExistence type="inferred from homology"/>
<dbReference type="EMBL" id="SJLU01000022">
    <property type="protein sequence ID" value="TBX86652.1"/>
    <property type="molecule type" value="Genomic_DNA"/>
</dbReference>
<feature type="transmembrane region" description="Helical" evidence="7">
    <location>
        <begin position="64"/>
        <end position="93"/>
    </location>
</feature>
<organism evidence="9 10">
    <name type="scientific">Rhizobium leguminosarum bv. viciae</name>
    <dbReference type="NCBI Taxonomy" id="387"/>
    <lineage>
        <taxon>Bacteria</taxon>
        <taxon>Pseudomonadati</taxon>
        <taxon>Pseudomonadota</taxon>
        <taxon>Alphaproteobacteria</taxon>
        <taxon>Hyphomicrobiales</taxon>
        <taxon>Rhizobiaceae</taxon>
        <taxon>Rhizobium/Agrobacterium group</taxon>
        <taxon>Rhizobium</taxon>
    </lineage>
</organism>
<evidence type="ECO:0000256" key="4">
    <source>
        <dbReference type="ARBA" id="ARBA00022692"/>
    </source>
</evidence>
<comment type="similarity">
    <text evidence="7">Belongs to the binding-protein-dependent transport system permease family.</text>
</comment>
<feature type="domain" description="ABC transmembrane type-1" evidence="8">
    <location>
        <begin position="68"/>
        <end position="281"/>
    </location>
</feature>
<feature type="transmembrane region" description="Helical" evidence="7">
    <location>
        <begin position="7"/>
        <end position="34"/>
    </location>
</feature>
<keyword evidence="6 7" id="KW-0472">Membrane</keyword>
<keyword evidence="5 7" id="KW-1133">Transmembrane helix</keyword>
<dbReference type="GO" id="GO:0005886">
    <property type="term" value="C:plasma membrane"/>
    <property type="evidence" value="ECO:0007669"/>
    <property type="project" value="UniProtKB-SubCell"/>
</dbReference>
<comment type="caution">
    <text evidence="9">The sequence shown here is derived from an EMBL/GenBank/DDBJ whole genome shotgun (WGS) entry which is preliminary data.</text>
</comment>
<reference evidence="9 10" key="1">
    <citation type="submission" date="2019-02" db="EMBL/GenBank/DDBJ databases">
        <title>The competitiveness to form nodules shapes the capacities of Rhizobium leguminosarum sv viciae communities to promote symbiosis with specific hosts.</title>
        <authorList>
            <person name="Boivin S."/>
            <person name="Lepetit M."/>
        </authorList>
    </citation>
    <scope>NUCLEOTIDE SEQUENCE [LARGE SCALE GENOMIC DNA]</scope>
    <source>
        <strain evidence="9 10">SPF4F3</strain>
    </source>
</reference>
<comment type="subcellular location">
    <subcellularLocation>
        <location evidence="1 7">Cell membrane</location>
        <topology evidence="1 7">Multi-pass membrane protein</topology>
    </subcellularLocation>
</comment>
<feature type="transmembrane region" description="Helical" evidence="7">
    <location>
        <begin position="200"/>
        <end position="225"/>
    </location>
</feature>
<dbReference type="CDD" id="cd06261">
    <property type="entry name" value="TM_PBP2"/>
    <property type="match status" value="1"/>
</dbReference>
<evidence type="ECO:0000259" key="8">
    <source>
        <dbReference type="PROSITE" id="PS50928"/>
    </source>
</evidence>
<dbReference type="InterPro" id="IPR051393">
    <property type="entry name" value="ABC_transporter_permease"/>
</dbReference>
<sequence>MPARSRWFGIADLALTPTWVIVLIFYVGTLAWTVQLSLTNSRLLPTGTFVGLEQYVTLFSSQRWLVSLVNLAIFGPLFVGGCLLIGFLLAIMLDQKVRFESGFRTLILYPYSMSFIVTGLVWQWMFNPGLGIQETVRSLGWETFVFDWIVRRDMAIFTIVIAGIWHSSGLVMVLMLAGLRGVDADIWKASRIDGIPAWRTYISIILPQLVPMISTATILLMLGVIKSYDLVIALTGGGPGISTEVPAKFAMDYFFDRQNIGLGSAASVVMLVGVLAILAPWYFARSLRRTRN</sequence>
<feature type="transmembrane region" description="Helical" evidence="7">
    <location>
        <begin position="260"/>
        <end position="283"/>
    </location>
</feature>
<evidence type="ECO:0000313" key="9">
    <source>
        <dbReference type="EMBL" id="TBX86652.1"/>
    </source>
</evidence>
<feature type="transmembrane region" description="Helical" evidence="7">
    <location>
        <begin position="154"/>
        <end position="179"/>
    </location>
</feature>
<gene>
    <name evidence="9" type="ORF">E0H31_31210</name>
</gene>
<evidence type="ECO:0000256" key="3">
    <source>
        <dbReference type="ARBA" id="ARBA00022475"/>
    </source>
</evidence>
<dbReference type="InterPro" id="IPR000515">
    <property type="entry name" value="MetI-like"/>
</dbReference>
<keyword evidence="3" id="KW-1003">Cell membrane</keyword>
<evidence type="ECO:0000256" key="7">
    <source>
        <dbReference type="RuleBase" id="RU363032"/>
    </source>
</evidence>
<dbReference type="RefSeq" id="WP_018486458.1">
    <property type="nucleotide sequence ID" value="NZ_SJLU01000022.1"/>
</dbReference>
<name>A0A8G2IWD8_RHILV</name>
<keyword evidence="2 7" id="KW-0813">Transport</keyword>
<dbReference type="PANTHER" id="PTHR30193:SF42">
    <property type="entry name" value="ABC TRANSPORTER PERMEASE PROTEIN"/>
    <property type="match status" value="1"/>
</dbReference>
<dbReference type="SUPFAM" id="SSF161098">
    <property type="entry name" value="MetI-like"/>
    <property type="match status" value="1"/>
</dbReference>
<accession>A0A8G2IWD8</accession>
<keyword evidence="4 7" id="KW-0812">Transmembrane</keyword>
<dbReference type="Gene3D" id="1.10.3720.10">
    <property type="entry name" value="MetI-like"/>
    <property type="match status" value="1"/>
</dbReference>
<feature type="transmembrane region" description="Helical" evidence="7">
    <location>
        <begin position="105"/>
        <end position="125"/>
    </location>
</feature>
<evidence type="ECO:0000256" key="2">
    <source>
        <dbReference type="ARBA" id="ARBA00022448"/>
    </source>
</evidence>
<dbReference type="GO" id="GO:0055085">
    <property type="term" value="P:transmembrane transport"/>
    <property type="evidence" value="ECO:0007669"/>
    <property type="project" value="InterPro"/>
</dbReference>
<dbReference type="Pfam" id="PF00528">
    <property type="entry name" value="BPD_transp_1"/>
    <property type="match status" value="1"/>
</dbReference>
<evidence type="ECO:0000256" key="6">
    <source>
        <dbReference type="ARBA" id="ARBA00023136"/>
    </source>
</evidence>
<dbReference type="PANTHER" id="PTHR30193">
    <property type="entry name" value="ABC TRANSPORTER PERMEASE PROTEIN"/>
    <property type="match status" value="1"/>
</dbReference>
<dbReference type="Proteomes" id="UP000291866">
    <property type="component" value="Unassembled WGS sequence"/>
</dbReference>
<protein>
    <submittedName>
        <fullName evidence="9">Sugar ABC transporter permease</fullName>
    </submittedName>
</protein>
<dbReference type="AlphaFoldDB" id="A0A8G2IWD8"/>
<dbReference type="PROSITE" id="PS50928">
    <property type="entry name" value="ABC_TM1"/>
    <property type="match status" value="1"/>
</dbReference>
<evidence type="ECO:0000256" key="1">
    <source>
        <dbReference type="ARBA" id="ARBA00004651"/>
    </source>
</evidence>
<evidence type="ECO:0000313" key="10">
    <source>
        <dbReference type="Proteomes" id="UP000291866"/>
    </source>
</evidence>
<evidence type="ECO:0000256" key="5">
    <source>
        <dbReference type="ARBA" id="ARBA00022989"/>
    </source>
</evidence>